<evidence type="ECO:0000313" key="3">
    <source>
        <dbReference type="Proteomes" id="UP000273854"/>
    </source>
</evidence>
<dbReference type="AlphaFoldDB" id="A0A3M5PJI3"/>
<keyword evidence="1" id="KW-0472">Membrane</keyword>
<proteinExistence type="predicted"/>
<gene>
    <name evidence="2" type="ORF">ALP40_04994</name>
</gene>
<keyword evidence="1" id="KW-1133">Transmembrane helix</keyword>
<evidence type="ECO:0000313" key="2">
    <source>
        <dbReference type="EMBL" id="RMT84578.1"/>
    </source>
</evidence>
<evidence type="ECO:0000256" key="1">
    <source>
        <dbReference type="SAM" id="Phobius"/>
    </source>
</evidence>
<protein>
    <submittedName>
        <fullName evidence="2">Uncharacterized protein</fullName>
    </submittedName>
</protein>
<accession>A0A3M5PJI3</accession>
<reference evidence="2 3" key="1">
    <citation type="submission" date="2018-08" db="EMBL/GenBank/DDBJ databases">
        <title>Recombination of ecologically and evolutionarily significant loci maintains genetic cohesion in the Pseudomonas syringae species complex.</title>
        <authorList>
            <person name="Dillon M."/>
            <person name="Thakur S."/>
            <person name="Almeida R.N.D."/>
            <person name="Weir B.S."/>
            <person name="Guttman D.S."/>
        </authorList>
    </citation>
    <scope>NUCLEOTIDE SEQUENCE [LARGE SCALE GENOMIC DNA]</scope>
    <source>
        <strain evidence="2 3">ICMP 19473</strain>
    </source>
</reference>
<dbReference type="EMBL" id="RBTP01000012">
    <property type="protein sequence ID" value="RMT84578.1"/>
    <property type="molecule type" value="Genomic_DNA"/>
</dbReference>
<sequence>MAMTGNDLKQVGIKPREFYTATLNPACPSSTALMIAARTAGEGRGKVGVKYLAMPSGEHRRKMSAHLRSANAVRDVLRKPEMTNKQRLIYSILIALGVLAIMLGLSHLQNSGVITEKTFQYIAIGVAVLVVILNGIMRRKVRR</sequence>
<comment type="caution">
    <text evidence="2">The sequence shown here is derived from an EMBL/GenBank/DDBJ whole genome shotgun (WGS) entry which is preliminary data.</text>
</comment>
<keyword evidence="1" id="KW-0812">Transmembrane</keyword>
<feature type="transmembrane region" description="Helical" evidence="1">
    <location>
        <begin position="118"/>
        <end position="137"/>
    </location>
</feature>
<organism evidence="2 3">
    <name type="scientific">Pseudomonas viridiflava</name>
    <name type="common">Phytomonas viridiflava</name>
    <dbReference type="NCBI Taxonomy" id="33069"/>
    <lineage>
        <taxon>Bacteria</taxon>
        <taxon>Pseudomonadati</taxon>
        <taxon>Pseudomonadota</taxon>
        <taxon>Gammaproteobacteria</taxon>
        <taxon>Pseudomonadales</taxon>
        <taxon>Pseudomonadaceae</taxon>
        <taxon>Pseudomonas</taxon>
    </lineage>
</organism>
<dbReference type="Proteomes" id="UP000273854">
    <property type="component" value="Unassembled WGS sequence"/>
</dbReference>
<feature type="transmembrane region" description="Helical" evidence="1">
    <location>
        <begin position="88"/>
        <end position="106"/>
    </location>
</feature>
<name>A0A3M5PJI3_PSEVI</name>